<protein>
    <recommendedName>
        <fullName evidence="4">Erythromycin esterase-like protein</fullName>
    </recommendedName>
</protein>
<dbReference type="GO" id="GO:0046677">
    <property type="term" value="P:response to antibiotic"/>
    <property type="evidence" value="ECO:0007669"/>
    <property type="project" value="InterPro"/>
</dbReference>
<accession>A0A086T8Y8</accession>
<comment type="caution">
    <text evidence="2">The sequence shown here is derived from an EMBL/GenBank/DDBJ whole genome shotgun (WGS) entry which is preliminary data.</text>
</comment>
<organism evidence="2 3">
    <name type="scientific">Hapsidospora chrysogenum (strain ATCC 11550 / CBS 779.69 / DSM 880 / IAM 14645 / JCM 23072 / IMI 49137)</name>
    <name type="common">Acremonium chrysogenum</name>
    <dbReference type="NCBI Taxonomy" id="857340"/>
    <lineage>
        <taxon>Eukaryota</taxon>
        <taxon>Fungi</taxon>
        <taxon>Dikarya</taxon>
        <taxon>Ascomycota</taxon>
        <taxon>Pezizomycotina</taxon>
        <taxon>Sordariomycetes</taxon>
        <taxon>Hypocreomycetidae</taxon>
        <taxon>Hypocreales</taxon>
        <taxon>Bionectriaceae</taxon>
        <taxon>Hapsidospora</taxon>
    </lineage>
</organism>
<gene>
    <name evidence="2" type="ORF">ACRE_033590</name>
</gene>
<dbReference type="HOGENOM" id="CLU_026490_1_0_1"/>
<dbReference type="InterPro" id="IPR014622">
    <property type="entry name" value="UCP036794_erythomycin"/>
</dbReference>
<keyword evidence="3" id="KW-1185">Reference proteome</keyword>
<feature type="compositionally biased region" description="Basic and acidic residues" evidence="1">
    <location>
        <begin position="102"/>
        <end position="119"/>
    </location>
</feature>
<dbReference type="Gene3D" id="3.30.1870.10">
    <property type="entry name" value="EreA-like, domain 2"/>
    <property type="match status" value="1"/>
</dbReference>
<reference evidence="3" key="1">
    <citation type="journal article" date="2014" name="Genome Announc.">
        <title>Genome sequence and annotation of Acremonium chrysogenum, producer of the beta-lactam antibiotic cephalosporin C.</title>
        <authorList>
            <person name="Terfehr D."/>
            <person name="Dahlmann T.A."/>
            <person name="Specht T."/>
            <person name="Zadra I."/>
            <person name="Kuernsteiner H."/>
            <person name="Kueck U."/>
        </authorList>
    </citation>
    <scope>NUCLEOTIDE SEQUENCE [LARGE SCALE GENOMIC DNA]</scope>
    <source>
        <strain evidence="3">ATCC 11550 / CBS 779.69 / DSM 880 / IAM 14645 / JCM 23072 / IMI 49137</strain>
    </source>
</reference>
<sequence length="478" mass="54758">MAQLDRQSWAAVELLRANVESFPSIEEAGDTLARCFDSFGSSKIILIGDASHGTSEFYVARAEITKYMIEKHGFNIVATEADWPDAEAVDRYVRYRPRPKAGSRDGDGAHEEEPFVRGGDEEEEAPFMRFPTWMWRNLEVHDFVEWLRKFNKGIDVHDAVGFYGLDLYSLGTSMRAVIRYLDSIDKEMADVARERYGRLMGWAENPHEYGLKTLVSGFKGYERDVVDMLSRLLGKRLEYSAAHWDGVEFHSAEQNARLVKGKLQTYPIYAEYYYKAMYYAQDESWNLRDTHMFETLCRILKHRGPGSKAIVWAHNSHIGDARATSMGWSRHEHNIGQLCKEAFGPRQALSIGCGTNSGTVAAAPRWDADMRVIPVNPGLPNSYEHLMHATGLGNFALDLREGRCSPELRRAMMRKRQERFIGVVYRPDTERQSHYIPAILPQQFDGFVWFDESTAVKAMETHQPENPPEYDETWPFGL</sequence>
<dbReference type="AlphaFoldDB" id="A0A086T8Y8"/>
<dbReference type="PANTHER" id="PTHR31299:SF0">
    <property type="entry name" value="ESTERASE, PUTATIVE (AFU_ORTHOLOGUE AFUA_1G05850)-RELATED"/>
    <property type="match status" value="1"/>
</dbReference>
<dbReference type="Proteomes" id="UP000029964">
    <property type="component" value="Unassembled WGS sequence"/>
</dbReference>
<dbReference type="CDD" id="cd14728">
    <property type="entry name" value="Ere-like"/>
    <property type="match status" value="1"/>
</dbReference>
<dbReference type="Gene3D" id="3.40.1660.10">
    <property type="entry name" value="EreA-like (biosynthetic domain)"/>
    <property type="match status" value="1"/>
</dbReference>
<name>A0A086T8Y8_HAPC1</name>
<dbReference type="PIRSF" id="PIRSF036794">
    <property type="entry name" value="UCP_erythr_ester"/>
    <property type="match status" value="1"/>
</dbReference>
<dbReference type="EMBL" id="JPKY01000026">
    <property type="protein sequence ID" value="KFH45820.1"/>
    <property type="molecule type" value="Genomic_DNA"/>
</dbReference>
<dbReference type="SUPFAM" id="SSF159501">
    <property type="entry name" value="EreA/ChaN-like"/>
    <property type="match status" value="1"/>
</dbReference>
<dbReference type="OrthoDB" id="413649at2759"/>
<dbReference type="STRING" id="857340.A0A086T8Y8"/>
<dbReference type="InterPro" id="IPR052036">
    <property type="entry name" value="Hydrolase/PRTase-associated"/>
</dbReference>
<feature type="region of interest" description="Disordered" evidence="1">
    <location>
        <begin position="99"/>
        <end position="121"/>
    </location>
</feature>
<proteinExistence type="predicted"/>
<dbReference type="PANTHER" id="PTHR31299">
    <property type="entry name" value="ESTERASE, PUTATIVE (AFU_ORTHOLOGUE AFUA_1G05850)-RELATED"/>
    <property type="match status" value="1"/>
</dbReference>
<evidence type="ECO:0000313" key="2">
    <source>
        <dbReference type="EMBL" id="KFH45820.1"/>
    </source>
</evidence>
<dbReference type="InterPro" id="IPR007815">
    <property type="entry name" value="Emycin_Estase"/>
</dbReference>
<evidence type="ECO:0008006" key="4">
    <source>
        <dbReference type="Google" id="ProtNLM"/>
    </source>
</evidence>
<evidence type="ECO:0000256" key="1">
    <source>
        <dbReference type="SAM" id="MobiDB-lite"/>
    </source>
</evidence>
<evidence type="ECO:0000313" key="3">
    <source>
        <dbReference type="Proteomes" id="UP000029964"/>
    </source>
</evidence>
<dbReference type="Pfam" id="PF05139">
    <property type="entry name" value="Erythro_esteras"/>
    <property type="match status" value="1"/>
</dbReference>